<feature type="domain" description="Methyltransferase FkbM" evidence="1">
    <location>
        <begin position="193"/>
        <end position="305"/>
    </location>
</feature>
<dbReference type="AlphaFoldDB" id="A0A8J5N7Z2"/>
<evidence type="ECO:0000313" key="3">
    <source>
        <dbReference type="Proteomes" id="UP000747542"/>
    </source>
</evidence>
<dbReference type="InterPro" id="IPR053202">
    <property type="entry name" value="EGF_Rcpt_Signaling_Reg"/>
</dbReference>
<name>A0A8J5N7Z2_HOMAM</name>
<evidence type="ECO:0000313" key="2">
    <source>
        <dbReference type="EMBL" id="KAG7174970.1"/>
    </source>
</evidence>
<dbReference type="GO" id="GO:0005789">
    <property type="term" value="C:endoplasmic reticulum membrane"/>
    <property type="evidence" value="ECO:0007669"/>
    <property type="project" value="TreeGrafter"/>
</dbReference>
<dbReference type="EMBL" id="JAHLQT010006356">
    <property type="protein sequence ID" value="KAG7174970.1"/>
    <property type="molecule type" value="Genomic_DNA"/>
</dbReference>
<gene>
    <name evidence="2" type="primary">S-L7</name>
    <name evidence="2" type="ORF">Hamer_G015177</name>
</gene>
<dbReference type="InterPro" id="IPR006342">
    <property type="entry name" value="FkbM_mtfrase"/>
</dbReference>
<dbReference type="GO" id="GO:0016197">
    <property type="term" value="P:endosomal transport"/>
    <property type="evidence" value="ECO:0007669"/>
    <property type="project" value="TreeGrafter"/>
</dbReference>
<comment type="caution">
    <text evidence="2">The sequence shown here is derived from an EMBL/GenBank/DDBJ whole genome shotgun (WGS) entry which is preliminary data.</text>
</comment>
<dbReference type="Gene3D" id="3.40.50.150">
    <property type="entry name" value="Vaccinia Virus protein VP39"/>
    <property type="match status" value="1"/>
</dbReference>
<keyword evidence="3" id="KW-1185">Reference proteome</keyword>
<protein>
    <submittedName>
        <fullName evidence="2">Star-like 7</fullName>
    </submittedName>
</protein>
<dbReference type="InterPro" id="IPR029063">
    <property type="entry name" value="SAM-dependent_MTases_sf"/>
</dbReference>
<proteinExistence type="predicted"/>
<reference evidence="2" key="1">
    <citation type="journal article" date="2021" name="Sci. Adv.">
        <title>The American lobster genome reveals insights on longevity, neural, and immune adaptations.</title>
        <authorList>
            <person name="Polinski J.M."/>
            <person name="Zimin A.V."/>
            <person name="Clark K.F."/>
            <person name="Kohn A.B."/>
            <person name="Sadowski N."/>
            <person name="Timp W."/>
            <person name="Ptitsyn A."/>
            <person name="Khanna P."/>
            <person name="Romanova D.Y."/>
            <person name="Williams P."/>
            <person name="Greenwood S.J."/>
            <person name="Moroz L.L."/>
            <person name="Walt D.R."/>
            <person name="Bodnar A.G."/>
        </authorList>
    </citation>
    <scope>NUCLEOTIDE SEQUENCE</scope>
    <source>
        <strain evidence="2">GMGI-L3</strain>
    </source>
</reference>
<dbReference type="Pfam" id="PF05050">
    <property type="entry name" value="Methyltransf_21"/>
    <property type="match status" value="1"/>
</dbReference>
<dbReference type="GO" id="GO:0005794">
    <property type="term" value="C:Golgi apparatus"/>
    <property type="evidence" value="ECO:0007669"/>
    <property type="project" value="TreeGrafter"/>
</dbReference>
<dbReference type="Proteomes" id="UP000747542">
    <property type="component" value="Unassembled WGS sequence"/>
</dbReference>
<accession>A0A8J5N7Z2</accession>
<dbReference type="SUPFAM" id="SSF53335">
    <property type="entry name" value="S-adenosyl-L-methionine-dependent methyltransferases"/>
    <property type="match status" value="1"/>
</dbReference>
<organism evidence="2 3">
    <name type="scientific">Homarus americanus</name>
    <name type="common">American lobster</name>
    <dbReference type="NCBI Taxonomy" id="6706"/>
    <lineage>
        <taxon>Eukaryota</taxon>
        <taxon>Metazoa</taxon>
        <taxon>Ecdysozoa</taxon>
        <taxon>Arthropoda</taxon>
        <taxon>Crustacea</taxon>
        <taxon>Multicrustacea</taxon>
        <taxon>Malacostraca</taxon>
        <taxon>Eumalacostraca</taxon>
        <taxon>Eucarida</taxon>
        <taxon>Decapoda</taxon>
        <taxon>Pleocyemata</taxon>
        <taxon>Astacidea</taxon>
        <taxon>Nephropoidea</taxon>
        <taxon>Nephropidae</taxon>
        <taxon>Homarus</taxon>
    </lineage>
</organism>
<dbReference type="GO" id="GO:0006888">
    <property type="term" value="P:endoplasmic reticulum to Golgi vesicle-mediated transport"/>
    <property type="evidence" value="ECO:0007669"/>
    <property type="project" value="TreeGrafter"/>
</dbReference>
<dbReference type="GO" id="GO:0031902">
    <property type="term" value="C:late endosome membrane"/>
    <property type="evidence" value="ECO:0007669"/>
    <property type="project" value="TreeGrafter"/>
</dbReference>
<dbReference type="PANTHER" id="PTHR34009">
    <property type="entry name" value="PROTEIN STAR"/>
    <property type="match status" value="1"/>
</dbReference>
<sequence>MPEAFNTNGGPLLNHKRLSTLPVDHYWTTRGSQHYRWTTTGPQEALNITGGPLLDHKRLSTLLVDHYWTTRGSQHYWWTTTGPQETLNTTGGPLLDHKRLSTLLVDHYWTTRDSQHYWWTTTGPQEALNTTGGPLLDHKRLSTLLVDHYWTTTLIMDHSGPQDSRNTNKDFNFSFQQLIRNNYNTTSQHTNPVTRKGLLIEANPSAFQQLLSKHRKAWAINAAAAVNTYTSIVSYLSTGDKEEAGEISEDLHIGIKIKAIPLYSILKSMDRVIDFLSLDIQGQELKVLQTLPWNIVKIRVMCIRAERQELLSLNGLLINNGYKFLTAMNNHSWYKWDKVWFMDADEEHEEIKPGHM</sequence>
<dbReference type="PANTHER" id="PTHR34009:SF2">
    <property type="entry name" value="PROTEIN STAR"/>
    <property type="match status" value="1"/>
</dbReference>
<dbReference type="GO" id="GO:0005886">
    <property type="term" value="C:plasma membrane"/>
    <property type="evidence" value="ECO:0007669"/>
    <property type="project" value="TreeGrafter"/>
</dbReference>
<evidence type="ECO:0000259" key="1">
    <source>
        <dbReference type="Pfam" id="PF05050"/>
    </source>
</evidence>